<comment type="caution">
    <text evidence="2">The sequence shown here is derived from an EMBL/GenBank/DDBJ whole genome shotgun (WGS) entry which is preliminary data.</text>
</comment>
<keyword evidence="1" id="KW-0472">Membrane</keyword>
<keyword evidence="1" id="KW-1133">Transmembrane helix</keyword>
<keyword evidence="1" id="KW-0812">Transmembrane</keyword>
<name>A0ABP9HW93_9ACTN</name>
<dbReference type="Proteomes" id="UP001500466">
    <property type="component" value="Unassembled WGS sequence"/>
</dbReference>
<gene>
    <name evidence="2" type="ORF">GCM10023205_56810</name>
</gene>
<feature type="transmembrane region" description="Helical" evidence="1">
    <location>
        <begin position="117"/>
        <end position="137"/>
    </location>
</feature>
<keyword evidence="3" id="KW-1185">Reference proteome</keyword>
<protein>
    <recommendedName>
        <fullName evidence="4">DUF1772 domain-containing protein</fullName>
    </recommendedName>
</protein>
<sequence length="192" mass="20465">MSAVNRPWTPAPLAAPAAPTAAVGAAADAKSRVWIGRWLVSSAIANGLMAGTYVLFSVWVMPMLGRKNDAGFVDSMQKINVQIENPLFFAAFFGAMVFPAIAAWKQRKTGGGTAMKWAVAAFALYTTTVLTTSGINVPLNEMLASKGDADPAKARADFEDVWNLWNGVRAVLTTAAFAAGIQAVRVFRRNRG</sequence>
<feature type="transmembrane region" description="Helical" evidence="1">
    <location>
        <begin position="38"/>
        <end position="61"/>
    </location>
</feature>
<evidence type="ECO:0000313" key="3">
    <source>
        <dbReference type="Proteomes" id="UP001500466"/>
    </source>
</evidence>
<evidence type="ECO:0000313" key="2">
    <source>
        <dbReference type="EMBL" id="GAA4980402.1"/>
    </source>
</evidence>
<accession>A0ABP9HW93</accession>
<dbReference type="EMBL" id="BAABHS010000022">
    <property type="protein sequence ID" value="GAA4980402.1"/>
    <property type="molecule type" value="Genomic_DNA"/>
</dbReference>
<evidence type="ECO:0008006" key="4">
    <source>
        <dbReference type="Google" id="ProtNLM"/>
    </source>
</evidence>
<reference evidence="3" key="1">
    <citation type="journal article" date="2019" name="Int. J. Syst. Evol. Microbiol.">
        <title>The Global Catalogue of Microorganisms (GCM) 10K type strain sequencing project: providing services to taxonomists for standard genome sequencing and annotation.</title>
        <authorList>
            <consortium name="The Broad Institute Genomics Platform"/>
            <consortium name="The Broad Institute Genome Sequencing Center for Infectious Disease"/>
            <person name="Wu L."/>
            <person name="Ma J."/>
        </authorList>
    </citation>
    <scope>NUCLEOTIDE SEQUENCE [LARGE SCALE GENOMIC DNA]</scope>
    <source>
        <strain evidence="3">JCM 17986</strain>
    </source>
</reference>
<proteinExistence type="predicted"/>
<dbReference type="RefSeq" id="WP_345678556.1">
    <property type="nucleotide sequence ID" value="NZ_BAABHS010000022.1"/>
</dbReference>
<feature type="transmembrane region" description="Helical" evidence="1">
    <location>
        <begin position="87"/>
        <end position="105"/>
    </location>
</feature>
<evidence type="ECO:0000256" key="1">
    <source>
        <dbReference type="SAM" id="Phobius"/>
    </source>
</evidence>
<dbReference type="InterPro" id="IPR013901">
    <property type="entry name" value="Anthrone_oxy"/>
</dbReference>
<feature type="transmembrane region" description="Helical" evidence="1">
    <location>
        <begin position="167"/>
        <end position="187"/>
    </location>
</feature>
<dbReference type="Pfam" id="PF08592">
    <property type="entry name" value="Anthrone_oxy"/>
    <property type="match status" value="1"/>
</dbReference>
<organism evidence="2 3">
    <name type="scientific">Yinghuangia aomiensis</name>
    <dbReference type="NCBI Taxonomy" id="676205"/>
    <lineage>
        <taxon>Bacteria</taxon>
        <taxon>Bacillati</taxon>
        <taxon>Actinomycetota</taxon>
        <taxon>Actinomycetes</taxon>
        <taxon>Kitasatosporales</taxon>
        <taxon>Streptomycetaceae</taxon>
        <taxon>Yinghuangia</taxon>
    </lineage>
</organism>